<feature type="region of interest" description="Disordered" evidence="5">
    <location>
        <begin position="581"/>
        <end position="601"/>
    </location>
</feature>
<feature type="domain" description="Hedgehog protein Hint" evidence="8">
    <location>
        <begin position="393"/>
        <end position="562"/>
    </location>
</feature>
<evidence type="ECO:0008006" key="11">
    <source>
        <dbReference type="Google" id="ProtNLM"/>
    </source>
</evidence>
<dbReference type="EMBL" id="CAXAMN010024639">
    <property type="protein sequence ID" value="CAK9088358.1"/>
    <property type="molecule type" value="Genomic_DNA"/>
</dbReference>
<comment type="subcellular location">
    <subcellularLocation>
        <location evidence="1">Membrane</location>
        <topology evidence="1">Multi-pass membrane protein</topology>
    </subcellularLocation>
</comment>
<dbReference type="Gene3D" id="2.170.16.10">
    <property type="entry name" value="Hedgehog/Intein (Hint) domain"/>
    <property type="match status" value="1"/>
</dbReference>
<organism evidence="9 10">
    <name type="scientific">Durusdinium trenchii</name>
    <dbReference type="NCBI Taxonomy" id="1381693"/>
    <lineage>
        <taxon>Eukaryota</taxon>
        <taxon>Sar</taxon>
        <taxon>Alveolata</taxon>
        <taxon>Dinophyceae</taxon>
        <taxon>Suessiales</taxon>
        <taxon>Symbiodiniaceae</taxon>
        <taxon>Durusdinium</taxon>
    </lineage>
</organism>
<gene>
    <name evidence="9" type="ORF">CCMP2556_LOCUS42618</name>
</gene>
<feature type="transmembrane region" description="Helical" evidence="6">
    <location>
        <begin position="1221"/>
        <end position="1243"/>
    </location>
</feature>
<dbReference type="InterPro" id="IPR050387">
    <property type="entry name" value="Hedgehog_Signaling"/>
</dbReference>
<evidence type="ECO:0000259" key="8">
    <source>
        <dbReference type="Pfam" id="PF01079"/>
    </source>
</evidence>
<feature type="region of interest" description="Disordered" evidence="5">
    <location>
        <begin position="1033"/>
        <end position="1092"/>
    </location>
</feature>
<sequence>MNLILSSPASRSGWDAAGVLRAFESFEPDLQYIPLKVKIHQDVTGGRLWCCRMKIFEVREPEIEGAEGAVFSAEAAEMGPTREERHSCAGYGRSAEHAMMMARLHILEKLERWDASDLLPRARQLEKQLQDSARELLEQAEGEELPAVPLKEFLDLLESLLLKPNPKSFVVWKLLARSWPYILAFSDEDELHKLHRAMRMPSRGPSLRVWLQMAEVAAYDVQRPVLEFLEDPTRSRDRTCASWGEDAVVAVGWGGFGAKHRLAGMGRLGGLWVLEETATAWLVGREESRLVELEDVDRREQLRTFFDLDAVGNDMGDAASAGVSAAAPVVSDAAQAGANAAMSGAQAAAPMVKDAASSAASAVMSGAQAAAPMVGDAASSLASNLGDAASNLGDDNGCFPAASCVLERRRGVVRMEDVRVGDELDCGGVFSPVIAMLHRSPGEMMSYVVIHFVSGAVVISRNHLIQLQEETEEGPPRFCWVPAADVRVGQQLQNGQRVISVTSAEATGLFAPLTLSSTLLVDGALCSCFAPPLELGLSHELCHRAMAPLRAWHQAKSTLESTTRLDPVRIVLDSLLASTRDAGRDATTGRDDARRDTPVARLPAVDAGGLDAVDDERVADNSSLRSEPAVDPSIASSSPECDFNVTPRPVEQDFVVYCRHQLFNLLLELREQIIQELERSRGGRNVTCTWGLGQAGAEPTAVVGLRVVSPAVEVENDSGARARPQTAGSRPRSANVQAFQRGKDAAQVEAMELCQQSLEYVSSQLLTNFQSELQKLSAHLEHQVVEAIEHHQQKAEEKLDSIFKAQTQSWRPRSESPKRNYFAGLAHDGGQIEANRQLVRRRDEQIKNMLVLLEKLDERCAGLEGLQRLEMQMAQSSEKLDLIERSVQLALEKEPQAESPVVSMSPRSWRLERSDSQQFLTKNEMVQMQQQLMNEADHDLDHIYSEIKASRKLANHNFRTLIKELSRIQQALNLDFAVASESEDSDDVDSAGGTASVHVTVRKASTVAVAVPLEPFSPSSSTAVSVAAAAASAPLPLSPDPAAERAASAPMSERSRSIRLPGDEPEGNSRRPSRANSRDRDPASEAPRDALTKRFKRVREFWTQTQVELEERGAQTEPMRPAKKKEAGFGSLFGKKDKTPASSRGLNVNDLDSMKARARKALMRPQYDVTNFYKTEGCFQAIARSNLFDQLTVTVVCLNAVWIAIDTDNNTALFLTQAEPVFIIVENLFCTYFFLEVCIRFGAFERKRRAFMDKWFVFDAILVLNMVVETWLLPILILTSSSDDLGNTIDVSMLRALDLFDAPTLRTCRGGEGSGMLRLVKLTRLSRITRLLRAVPELAIIVKAIGLSARSVTVFFALWLVLIYVFAITLRQLTSGTDFGQSYFSSVPDAMDTLLLDGILADYAPLAHAVPNGHPIEWILIIFFVLLASITIMYMLVGVLVEVVGALAHAEKESITVGFIASSLRKKMEQAGHDEESVLSKSELQDILLDPEITEVLQSVQVDLVALMELVNIGYEDAEKTGATMTFEKIVGLVLNGRGQNTACVKDTSELLRILKQIIIQRTSEVSEKLQDEIAMVHRSIQSMREEQMEGVSAFSRFEDEESPPEEDVKAKKTARGRQTRR</sequence>
<dbReference type="SUPFAM" id="SSF51294">
    <property type="entry name" value="Hedgehog/intein (Hint) domain"/>
    <property type="match status" value="1"/>
</dbReference>
<dbReference type="PANTHER" id="PTHR11889">
    <property type="entry name" value="HEDGEHOG"/>
    <property type="match status" value="1"/>
</dbReference>
<evidence type="ECO:0000256" key="6">
    <source>
        <dbReference type="SAM" id="Phobius"/>
    </source>
</evidence>
<keyword evidence="3 6" id="KW-1133">Transmembrane helix</keyword>
<feature type="transmembrane region" description="Helical" evidence="6">
    <location>
        <begin position="1352"/>
        <end position="1370"/>
    </location>
</feature>
<feature type="compositionally biased region" description="Basic and acidic residues" evidence="5">
    <location>
        <begin position="581"/>
        <end position="598"/>
    </location>
</feature>
<reference evidence="9 10" key="1">
    <citation type="submission" date="2024-02" db="EMBL/GenBank/DDBJ databases">
        <authorList>
            <person name="Chen Y."/>
            <person name="Shah S."/>
            <person name="Dougan E. K."/>
            <person name="Thang M."/>
            <person name="Chan C."/>
        </authorList>
    </citation>
    <scope>NUCLEOTIDE SEQUENCE [LARGE SCALE GENOMIC DNA]</scope>
</reference>
<feature type="compositionally biased region" description="Basic and acidic residues" evidence="5">
    <location>
        <begin position="1076"/>
        <end position="1092"/>
    </location>
</feature>
<evidence type="ECO:0000256" key="1">
    <source>
        <dbReference type="ARBA" id="ARBA00004141"/>
    </source>
</evidence>
<evidence type="ECO:0000259" key="7">
    <source>
        <dbReference type="Pfam" id="PF00520"/>
    </source>
</evidence>
<evidence type="ECO:0000256" key="4">
    <source>
        <dbReference type="ARBA" id="ARBA00023136"/>
    </source>
</evidence>
<feature type="region of interest" description="Disordered" evidence="5">
    <location>
        <begin position="1585"/>
        <end position="1622"/>
    </location>
</feature>
<protein>
    <recommendedName>
        <fullName evidence="11">Ion transport domain-containing protein</fullName>
    </recommendedName>
</protein>
<evidence type="ECO:0000313" key="9">
    <source>
        <dbReference type="EMBL" id="CAK9088358.1"/>
    </source>
</evidence>
<dbReference type="Proteomes" id="UP001642484">
    <property type="component" value="Unassembled WGS sequence"/>
</dbReference>
<feature type="compositionally biased region" description="Basic residues" evidence="5">
    <location>
        <begin position="1612"/>
        <end position="1622"/>
    </location>
</feature>
<feature type="region of interest" description="Disordered" evidence="5">
    <location>
        <begin position="715"/>
        <end position="737"/>
    </location>
</feature>
<feature type="domain" description="Ion transport" evidence="7">
    <location>
        <begin position="1186"/>
        <end position="1445"/>
    </location>
</feature>
<evidence type="ECO:0000256" key="2">
    <source>
        <dbReference type="ARBA" id="ARBA00022692"/>
    </source>
</evidence>
<keyword evidence="2 6" id="KW-0812">Transmembrane</keyword>
<dbReference type="SUPFAM" id="SSF81324">
    <property type="entry name" value="Voltage-gated potassium channels"/>
    <property type="match status" value="1"/>
</dbReference>
<proteinExistence type="predicted"/>
<dbReference type="Gene3D" id="1.10.287.70">
    <property type="match status" value="1"/>
</dbReference>
<dbReference type="CDD" id="cd00081">
    <property type="entry name" value="Hint"/>
    <property type="match status" value="1"/>
</dbReference>
<feature type="transmembrane region" description="Helical" evidence="6">
    <location>
        <begin position="1418"/>
        <end position="1441"/>
    </location>
</feature>
<dbReference type="InterPro" id="IPR005821">
    <property type="entry name" value="Ion_trans_dom"/>
</dbReference>
<accession>A0ABP0QL67</accession>
<evidence type="ECO:0000256" key="3">
    <source>
        <dbReference type="ARBA" id="ARBA00022989"/>
    </source>
</evidence>
<keyword evidence="4 6" id="KW-0472">Membrane</keyword>
<dbReference type="Pfam" id="PF01079">
    <property type="entry name" value="Hint"/>
    <property type="match status" value="1"/>
</dbReference>
<dbReference type="Gene3D" id="1.20.120.350">
    <property type="entry name" value="Voltage-gated potassium channels. Chain C"/>
    <property type="match status" value="1"/>
</dbReference>
<dbReference type="Pfam" id="PF00520">
    <property type="entry name" value="Ion_trans"/>
    <property type="match status" value="1"/>
</dbReference>
<dbReference type="InterPro" id="IPR036844">
    <property type="entry name" value="Hint_dom_sf"/>
</dbReference>
<name>A0ABP0QL67_9DINO</name>
<dbReference type="InterPro" id="IPR001767">
    <property type="entry name" value="Hedgehog_Hint"/>
</dbReference>
<keyword evidence="10" id="KW-1185">Reference proteome</keyword>
<feature type="compositionally biased region" description="Polar residues" evidence="5">
    <location>
        <begin position="726"/>
        <end position="737"/>
    </location>
</feature>
<evidence type="ECO:0000313" key="10">
    <source>
        <dbReference type="Proteomes" id="UP001642484"/>
    </source>
</evidence>
<dbReference type="PANTHER" id="PTHR11889:SF31">
    <property type="entry name" value="PROTEIN HEDGEHOG"/>
    <property type="match status" value="1"/>
</dbReference>
<evidence type="ECO:0000256" key="5">
    <source>
        <dbReference type="SAM" id="MobiDB-lite"/>
    </source>
</evidence>
<comment type="caution">
    <text evidence="9">The sequence shown here is derived from an EMBL/GenBank/DDBJ whole genome shotgun (WGS) entry which is preliminary data.</text>
</comment>
<dbReference type="InterPro" id="IPR027359">
    <property type="entry name" value="Volt_channel_dom_sf"/>
</dbReference>